<reference evidence="1" key="1">
    <citation type="submission" date="2019-07" db="EMBL/GenBank/DDBJ databases">
        <authorList>
            <person name="Dittberner H."/>
        </authorList>
    </citation>
    <scope>NUCLEOTIDE SEQUENCE [LARGE SCALE GENOMIC DNA]</scope>
</reference>
<evidence type="ECO:0000313" key="2">
    <source>
        <dbReference type="Proteomes" id="UP000489600"/>
    </source>
</evidence>
<dbReference type="Proteomes" id="UP000489600">
    <property type="component" value="Unassembled WGS sequence"/>
</dbReference>
<dbReference type="OrthoDB" id="1680200at2759"/>
<name>A0A565CTA7_9BRAS</name>
<comment type="caution">
    <text evidence="1">The sequence shown here is derived from an EMBL/GenBank/DDBJ whole genome shotgun (WGS) entry which is preliminary data.</text>
</comment>
<organism evidence="1 2">
    <name type="scientific">Arabis nemorensis</name>
    <dbReference type="NCBI Taxonomy" id="586526"/>
    <lineage>
        <taxon>Eukaryota</taxon>
        <taxon>Viridiplantae</taxon>
        <taxon>Streptophyta</taxon>
        <taxon>Embryophyta</taxon>
        <taxon>Tracheophyta</taxon>
        <taxon>Spermatophyta</taxon>
        <taxon>Magnoliopsida</taxon>
        <taxon>eudicotyledons</taxon>
        <taxon>Gunneridae</taxon>
        <taxon>Pentapetalae</taxon>
        <taxon>rosids</taxon>
        <taxon>malvids</taxon>
        <taxon>Brassicales</taxon>
        <taxon>Brassicaceae</taxon>
        <taxon>Arabideae</taxon>
        <taxon>Arabis</taxon>
    </lineage>
</organism>
<accession>A0A565CTA7</accession>
<dbReference type="AlphaFoldDB" id="A0A565CTA7"/>
<keyword evidence="2" id="KW-1185">Reference proteome</keyword>
<protein>
    <submittedName>
        <fullName evidence="1">Uncharacterized protein</fullName>
    </submittedName>
</protein>
<sequence>MVKGQGIYAFVTLVEGVPYSEELHWGFCSTGQNTLGTGFAKDEKRKDNEENPEKDCFKAIRRAWRY</sequence>
<gene>
    <name evidence="1" type="ORF">ANE_LOCUS27399</name>
</gene>
<proteinExistence type="predicted"/>
<evidence type="ECO:0000313" key="1">
    <source>
        <dbReference type="EMBL" id="VVB16955.1"/>
    </source>
</evidence>
<dbReference type="EMBL" id="CABITT030000008">
    <property type="protein sequence ID" value="VVB16955.1"/>
    <property type="molecule type" value="Genomic_DNA"/>
</dbReference>